<gene>
    <name evidence="1" type="ORF">DPEC_G00204920</name>
</gene>
<keyword evidence="2" id="KW-1185">Reference proteome</keyword>
<name>A0ACC2G4E5_DALPE</name>
<protein>
    <submittedName>
        <fullName evidence="1">Uncharacterized protein</fullName>
    </submittedName>
</protein>
<organism evidence="1 2">
    <name type="scientific">Dallia pectoralis</name>
    <name type="common">Alaska blackfish</name>
    <dbReference type="NCBI Taxonomy" id="75939"/>
    <lineage>
        <taxon>Eukaryota</taxon>
        <taxon>Metazoa</taxon>
        <taxon>Chordata</taxon>
        <taxon>Craniata</taxon>
        <taxon>Vertebrata</taxon>
        <taxon>Euteleostomi</taxon>
        <taxon>Actinopterygii</taxon>
        <taxon>Neopterygii</taxon>
        <taxon>Teleostei</taxon>
        <taxon>Protacanthopterygii</taxon>
        <taxon>Esociformes</taxon>
        <taxon>Umbridae</taxon>
        <taxon>Dallia</taxon>
    </lineage>
</organism>
<evidence type="ECO:0000313" key="1">
    <source>
        <dbReference type="EMBL" id="KAJ7998437.1"/>
    </source>
</evidence>
<comment type="caution">
    <text evidence="1">The sequence shown here is derived from an EMBL/GenBank/DDBJ whole genome shotgun (WGS) entry which is preliminary data.</text>
</comment>
<accession>A0ACC2G4E5</accession>
<evidence type="ECO:0000313" key="2">
    <source>
        <dbReference type="Proteomes" id="UP001157502"/>
    </source>
</evidence>
<reference evidence="1" key="1">
    <citation type="submission" date="2021-05" db="EMBL/GenBank/DDBJ databases">
        <authorList>
            <person name="Pan Q."/>
            <person name="Jouanno E."/>
            <person name="Zahm M."/>
            <person name="Klopp C."/>
            <person name="Cabau C."/>
            <person name="Louis A."/>
            <person name="Berthelot C."/>
            <person name="Parey E."/>
            <person name="Roest Crollius H."/>
            <person name="Montfort J."/>
            <person name="Robinson-Rechavi M."/>
            <person name="Bouchez O."/>
            <person name="Lampietro C."/>
            <person name="Lopez Roques C."/>
            <person name="Donnadieu C."/>
            <person name="Postlethwait J."/>
            <person name="Bobe J."/>
            <person name="Dillon D."/>
            <person name="Chandos A."/>
            <person name="von Hippel F."/>
            <person name="Guiguen Y."/>
        </authorList>
    </citation>
    <scope>NUCLEOTIDE SEQUENCE</scope>
    <source>
        <strain evidence="1">YG-Jan2019</strain>
    </source>
</reference>
<dbReference type="Proteomes" id="UP001157502">
    <property type="component" value="Chromosome 17"/>
</dbReference>
<sequence>MAICSQSYGIFCLFSIQTILIISVSSPATGNHRFPQHYTMIHWADRIEKDLERTLQLITGTQQMKGRLHTSLSFCFAIVLEPPQC</sequence>
<dbReference type="EMBL" id="CM055744">
    <property type="protein sequence ID" value="KAJ7998437.1"/>
    <property type="molecule type" value="Genomic_DNA"/>
</dbReference>
<proteinExistence type="predicted"/>